<dbReference type="AlphaFoldDB" id="A0A128EVP9"/>
<reference evidence="2" key="1">
    <citation type="submission" date="2016-02" db="EMBL/GenBank/DDBJ databases">
        <authorList>
            <person name="Rodrigo-Torres Lidia"/>
            <person name="Arahal R.David."/>
        </authorList>
    </citation>
    <scope>NUCLEOTIDE SEQUENCE [LARGE SCALE GENOMIC DNA]</scope>
    <source>
        <strain evidence="2">CECT 9029</strain>
    </source>
</reference>
<evidence type="ECO:0000313" key="2">
    <source>
        <dbReference type="Proteomes" id="UP000071641"/>
    </source>
</evidence>
<accession>A0A128EVP9</accession>
<keyword evidence="2" id="KW-1185">Reference proteome</keyword>
<organism evidence="1 2">
    <name type="scientific">Grimontia celer</name>
    <dbReference type="NCBI Taxonomy" id="1796497"/>
    <lineage>
        <taxon>Bacteria</taxon>
        <taxon>Pseudomonadati</taxon>
        <taxon>Pseudomonadota</taxon>
        <taxon>Gammaproteobacteria</taxon>
        <taxon>Vibrionales</taxon>
        <taxon>Vibrionaceae</taxon>
        <taxon>Grimontia</taxon>
    </lineage>
</organism>
<dbReference type="Proteomes" id="UP000071641">
    <property type="component" value="Unassembled WGS sequence"/>
</dbReference>
<protein>
    <recommendedName>
        <fullName evidence="3">Lipoprotein</fullName>
    </recommendedName>
</protein>
<proteinExistence type="predicted"/>
<dbReference type="EMBL" id="FIZX01000001">
    <property type="protein sequence ID" value="CZF78244.1"/>
    <property type="molecule type" value="Genomic_DNA"/>
</dbReference>
<gene>
    <name evidence="1" type="ORF">GCE9029_00718</name>
</gene>
<sequence length="83" mass="8448">MFNVKTTIKTTLLATAVLGLTACSDYDPVAESDCGKVVSHAQKVLGALAPSAGELMSQCKAASDSARGCVMAATKKGQLAQCL</sequence>
<dbReference type="PROSITE" id="PS51257">
    <property type="entry name" value="PROKAR_LIPOPROTEIN"/>
    <property type="match status" value="1"/>
</dbReference>
<name>A0A128EVP9_9GAMM</name>
<evidence type="ECO:0000313" key="1">
    <source>
        <dbReference type="EMBL" id="CZF78244.1"/>
    </source>
</evidence>
<dbReference type="OrthoDB" id="6293517at2"/>
<dbReference type="RefSeq" id="WP_062661058.1">
    <property type="nucleotide sequence ID" value="NZ_FIZX01000001.1"/>
</dbReference>
<evidence type="ECO:0008006" key="3">
    <source>
        <dbReference type="Google" id="ProtNLM"/>
    </source>
</evidence>
<dbReference type="STRING" id="1796497.GCE9029_00718"/>